<feature type="domain" description="PAC" evidence="10">
    <location>
        <begin position="160"/>
        <end position="212"/>
    </location>
</feature>
<dbReference type="PANTHER" id="PTHR43711">
    <property type="entry name" value="TWO-COMPONENT HISTIDINE KINASE"/>
    <property type="match status" value="1"/>
</dbReference>
<reference evidence="11 12" key="1">
    <citation type="submission" date="2024-09" db="EMBL/GenBank/DDBJ databases">
        <authorList>
            <person name="Sun Q."/>
            <person name="Mori K."/>
        </authorList>
    </citation>
    <scope>NUCLEOTIDE SEQUENCE [LARGE SCALE GENOMIC DNA]</scope>
    <source>
        <strain evidence="11 12">CECT 8726</strain>
    </source>
</reference>
<dbReference type="Gene3D" id="3.30.565.10">
    <property type="entry name" value="Histidine kinase-like ATPase, C-terminal domain"/>
    <property type="match status" value="1"/>
</dbReference>
<dbReference type="InterPro" id="IPR036097">
    <property type="entry name" value="HisK_dim/P_sf"/>
</dbReference>
<feature type="transmembrane region" description="Helical" evidence="7">
    <location>
        <begin position="49"/>
        <end position="67"/>
    </location>
</feature>
<dbReference type="PROSITE" id="PS50109">
    <property type="entry name" value="HIS_KIN"/>
    <property type="match status" value="1"/>
</dbReference>
<keyword evidence="3" id="KW-0597">Phosphoprotein</keyword>
<evidence type="ECO:0000259" key="10">
    <source>
        <dbReference type="PROSITE" id="PS50113"/>
    </source>
</evidence>
<keyword evidence="11" id="KW-0067">ATP-binding</keyword>
<evidence type="ECO:0000256" key="6">
    <source>
        <dbReference type="ARBA" id="ARBA00023012"/>
    </source>
</evidence>
<dbReference type="CDD" id="cd00130">
    <property type="entry name" value="PAS"/>
    <property type="match status" value="1"/>
</dbReference>
<dbReference type="EMBL" id="JBHMEA010000039">
    <property type="protein sequence ID" value="MFB9232229.1"/>
    <property type="molecule type" value="Genomic_DNA"/>
</dbReference>
<dbReference type="InterPro" id="IPR003661">
    <property type="entry name" value="HisK_dim/P_dom"/>
</dbReference>
<organism evidence="11 12">
    <name type="scientific">Pseudohalocynthiibacter aestuariivivens</name>
    <dbReference type="NCBI Taxonomy" id="1591409"/>
    <lineage>
        <taxon>Bacteria</taxon>
        <taxon>Pseudomonadati</taxon>
        <taxon>Pseudomonadota</taxon>
        <taxon>Alphaproteobacteria</taxon>
        <taxon>Rhodobacterales</taxon>
        <taxon>Paracoccaceae</taxon>
        <taxon>Pseudohalocynthiibacter</taxon>
    </lineage>
</organism>
<dbReference type="EC" id="2.7.13.3" evidence="2"/>
<comment type="caution">
    <text evidence="11">The sequence shown here is derived from an EMBL/GenBank/DDBJ whole genome shotgun (WGS) entry which is preliminary data.</text>
</comment>
<protein>
    <recommendedName>
        <fullName evidence="2">histidine kinase</fullName>
        <ecNumber evidence="2">2.7.13.3</ecNumber>
    </recommendedName>
</protein>
<dbReference type="InterPro" id="IPR000700">
    <property type="entry name" value="PAS-assoc_C"/>
</dbReference>
<dbReference type="SMART" id="SM00387">
    <property type="entry name" value="HATPase_c"/>
    <property type="match status" value="1"/>
</dbReference>
<dbReference type="Pfam" id="PF13426">
    <property type="entry name" value="PAS_9"/>
    <property type="match status" value="1"/>
</dbReference>
<dbReference type="SMART" id="SM00091">
    <property type="entry name" value="PAS"/>
    <property type="match status" value="2"/>
</dbReference>
<accession>A0ABV5JFL2</accession>
<gene>
    <name evidence="11" type="ORF">ACFFUT_10585</name>
</gene>
<dbReference type="PRINTS" id="PR00344">
    <property type="entry name" value="BCTRLSENSOR"/>
</dbReference>
<dbReference type="InterPro" id="IPR000014">
    <property type="entry name" value="PAS"/>
</dbReference>
<evidence type="ECO:0000256" key="7">
    <source>
        <dbReference type="SAM" id="Phobius"/>
    </source>
</evidence>
<dbReference type="CDD" id="cd00082">
    <property type="entry name" value="HisKA"/>
    <property type="match status" value="1"/>
</dbReference>
<keyword evidence="7" id="KW-0472">Membrane</keyword>
<dbReference type="SUPFAM" id="SSF47384">
    <property type="entry name" value="Homodimeric domain of signal transducing histidine kinase"/>
    <property type="match status" value="1"/>
</dbReference>
<dbReference type="SUPFAM" id="SSF55785">
    <property type="entry name" value="PYP-like sensor domain (PAS domain)"/>
    <property type="match status" value="2"/>
</dbReference>
<sequence length="568" mass="63056">MLQSIRRNQIAIGVLMLAIGVAFGIYSLGFGSVLVAAETWSFYSGQLPIGTAALLGLLLGSLVLALTRRGKIAKLQSLVMDKQAREIYFQDRALNAHAIVSITDPDSKILSVNDNFLKTFEYERDEIIGQTHELIHPSPYSGAVSVFNDIFEAVKQNKVWSGEHKAITKTGKTLFMQCTVVPLHDEDGNHVKNVSMRTDVTETRLAEADRYLTSMLDKLQDEVYIYNTDDLRISYMNETALNRCEWTLKLARTKRITHTASNFEEGLFRKHVEPLFNGEKESVVIETLHDKGFVEINTRLYVGPDDVPVFVSVLRDITERKEVDRARMESVSVVSHELRTPLTSIKGALRLLQSGAAGVLEPGAAAIVDVADRNSERLLKVVNDILDFEKIRAGKMDINKRPVKLSDFIMDATTMNKGYGDEHQVKFVATGIENDAFVSGDSDRLMQVISNLMSNAVKYSPKNGTVVVNLKDTGRKWRISVSDNGPGIPESARASMFDSFVQSDPVDGIIRKGTGLGLPIAKEIVERHAGKIDFESTVGEGSTFYFELPKIESPELENPKDRAQLAAE</sequence>
<dbReference type="NCBIfam" id="TIGR00229">
    <property type="entry name" value="sensory_box"/>
    <property type="match status" value="1"/>
</dbReference>
<keyword evidence="4" id="KW-0808">Transferase</keyword>
<comment type="catalytic activity">
    <reaction evidence="1">
        <text>ATP + protein L-histidine = ADP + protein N-phospho-L-histidine.</text>
        <dbReference type="EC" id="2.7.13.3"/>
    </reaction>
</comment>
<evidence type="ECO:0000259" key="8">
    <source>
        <dbReference type="PROSITE" id="PS50109"/>
    </source>
</evidence>
<keyword evidence="5" id="KW-0418">Kinase</keyword>
<dbReference type="RefSeq" id="WP_213888122.1">
    <property type="nucleotide sequence ID" value="NZ_JAGFNU010000002.1"/>
</dbReference>
<evidence type="ECO:0000313" key="11">
    <source>
        <dbReference type="EMBL" id="MFB9232229.1"/>
    </source>
</evidence>
<keyword evidence="7" id="KW-1133">Transmembrane helix</keyword>
<evidence type="ECO:0000256" key="2">
    <source>
        <dbReference type="ARBA" id="ARBA00012438"/>
    </source>
</evidence>
<dbReference type="InterPro" id="IPR036890">
    <property type="entry name" value="HATPase_C_sf"/>
</dbReference>
<evidence type="ECO:0000256" key="1">
    <source>
        <dbReference type="ARBA" id="ARBA00000085"/>
    </source>
</evidence>
<dbReference type="Gene3D" id="1.10.287.130">
    <property type="match status" value="1"/>
</dbReference>
<keyword evidence="7" id="KW-0812">Transmembrane</keyword>
<dbReference type="GO" id="GO:0005524">
    <property type="term" value="F:ATP binding"/>
    <property type="evidence" value="ECO:0007669"/>
    <property type="project" value="UniProtKB-KW"/>
</dbReference>
<proteinExistence type="predicted"/>
<evidence type="ECO:0000313" key="12">
    <source>
        <dbReference type="Proteomes" id="UP001589683"/>
    </source>
</evidence>
<dbReference type="PANTHER" id="PTHR43711:SF1">
    <property type="entry name" value="HISTIDINE KINASE 1"/>
    <property type="match status" value="1"/>
</dbReference>
<dbReference type="InterPro" id="IPR004358">
    <property type="entry name" value="Sig_transdc_His_kin-like_C"/>
</dbReference>
<keyword evidence="12" id="KW-1185">Reference proteome</keyword>
<evidence type="ECO:0000259" key="9">
    <source>
        <dbReference type="PROSITE" id="PS50112"/>
    </source>
</evidence>
<dbReference type="PROSITE" id="PS50112">
    <property type="entry name" value="PAS"/>
    <property type="match status" value="1"/>
</dbReference>
<dbReference type="InterPro" id="IPR035965">
    <property type="entry name" value="PAS-like_dom_sf"/>
</dbReference>
<evidence type="ECO:0000256" key="4">
    <source>
        <dbReference type="ARBA" id="ARBA00022679"/>
    </source>
</evidence>
<feature type="domain" description="Histidine kinase" evidence="8">
    <location>
        <begin position="333"/>
        <end position="552"/>
    </location>
</feature>
<dbReference type="CDD" id="cd00075">
    <property type="entry name" value="HATPase"/>
    <property type="match status" value="1"/>
</dbReference>
<dbReference type="InterPro" id="IPR003594">
    <property type="entry name" value="HATPase_dom"/>
</dbReference>
<feature type="domain" description="PAS" evidence="9">
    <location>
        <begin position="100"/>
        <end position="157"/>
    </location>
</feature>
<dbReference type="Pfam" id="PF00512">
    <property type="entry name" value="HisKA"/>
    <property type="match status" value="1"/>
</dbReference>
<dbReference type="Proteomes" id="UP001589683">
    <property type="component" value="Unassembled WGS sequence"/>
</dbReference>
<dbReference type="Gene3D" id="3.30.450.20">
    <property type="entry name" value="PAS domain"/>
    <property type="match status" value="2"/>
</dbReference>
<evidence type="ECO:0000256" key="5">
    <source>
        <dbReference type="ARBA" id="ARBA00022777"/>
    </source>
</evidence>
<dbReference type="SMART" id="SM00388">
    <property type="entry name" value="HisKA"/>
    <property type="match status" value="1"/>
</dbReference>
<feature type="transmembrane region" description="Helical" evidence="7">
    <location>
        <begin position="12"/>
        <end position="37"/>
    </location>
</feature>
<keyword evidence="11" id="KW-0547">Nucleotide-binding</keyword>
<dbReference type="InterPro" id="IPR050736">
    <property type="entry name" value="Sensor_HK_Regulatory"/>
</dbReference>
<evidence type="ECO:0000256" key="3">
    <source>
        <dbReference type="ARBA" id="ARBA00022553"/>
    </source>
</evidence>
<dbReference type="SUPFAM" id="SSF55874">
    <property type="entry name" value="ATPase domain of HSP90 chaperone/DNA topoisomerase II/histidine kinase"/>
    <property type="match status" value="1"/>
</dbReference>
<name>A0ABV5JFL2_9RHOB</name>
<dbReference type="PROSITE" id="PS50113">
    <property type="entry name" value="PAC"/>
    <property type="match status" value="1"/>
</dbReference>
<dbReference type="Pfam" id="PF02518">
    <property type="entry name" value="HATPase_c"/>
    <property type="match status" value="1"/>
</dbReference>
<keyword evidence="6" id="KW-0902">Two-component regulatory system</keyword>
<dbReference type="InterPro" id="IPR005467">
    <property type="entry name" value="His_kinase_dom"/>
</dbReference>